<gene>
    <name evidence="2" type="ORF">N7492_005695</name>
</gene>
<protein>
    <submittedName>
        <fullName evidence="2">Uncharacterized protein</fullName>
    </submittedName>
</protein>
<keyword evidence="3" id="KW-1185">Reference proteome</keyword>
<evidence type="ECO:0000256" key="1">
    <source>
        <dbReference type="SAM" id="Phobius"/>
    </source>
</evidence>
<dbReference type="AlphaFoldDB" id="A0A9W9IG90"/>
<keyword evidence="1" id="KW-0472">Membrane</keyword>
<reference evidence="2" key="1">
    <citation type="submission" date="2022-11" db="EMBL/GenBank/DDBJ databases">
        <authorList>
            <person name="Petersen C."/>
        </authorList>
    </citation>
    <scope>NUCLEOTIDE SEQUENCE</scope>
    <source>
        <strain evidence="2">IBT 21917</strain>
    </source>
</reference>
<dbReference type="PANTHER" id="PTHR42029:SF3">
    <property type="entry name" value="AN04G07800"/>
    <property type="match status" value="1"/>
</dbReference>
<accession>A0A9W9IG90</accession>
<name>A0A9W9IG90_9EURO</name>
<sequence>MTEQDAGQITRPLDADGLVLEAWGQGLMVGRLLIIAAITLSNMKRNILLHKLIFAEMRLPRQSR</sequence>
<dbReference type="Proteomes" id="UP001146351">
    <property type="component" value="Unassembled WGS sequence"/>
</dbReference>
<feature type="transmembrane region" description="Helical" evidence="1">
    <location>
        <begin position="22"/>
        <end position="41"/>
    </location>
</feature>
<comment type="caution">
    <text evidence="2">The sequence shown here is derived from an EMBL/GenBank/DDBJ whole genome shotgun (WGS) entry which is preliminary data.</text>
</comment>
<keyword evidence="1" id="KW-1133">Transmembrane helix</keyword>
<reference evidence="2" key="2">
    <citation type="journal article" date="2023" name="IMA Fungus">
        <title>Comparative genomic study of the Penicillium genus elucidates a diverse pangenome and 15 lateral gene transfer events.</title>
        <authorList>
            <person name="Petersen C."/>
            <person name="Sorensen T."/>
            <person name="Nielsen M.R."/>
            <person name="Sondergaard T.E."/>
            <person name="Sorensen J.L."/>
            <person name="Fitzpatrick D.A."/>
            <person name="Frisvad J.C."/>
            <person name="Nielsen K.L."/>
        </authorList>
    </citation>
    <scope>NUCLEOTIDE SEQUENCE</scope>
    <source>
        <strain evidence="2">IBT 21917</strain>
    </source>
</reference>
<keyword evidence="1" id="KW-0812">Transmembrane</keyword>
<proteinExistence type="predicted"/>
<evidence type="ECO:0000313" key="3">
    <source>
        <dbReference type="Proteomes" id="UP001146351"/>
    </source>
</evidence>
<organism evidence="2 3">
    <name type="scientific">Penicillium capsulatum</name>
    <dbReference type="NCBI Taxonomy" id="69766"/>
    <lineage>
        <taxon>Eukaryota</taxon>
        <taxon>Fungi</taxon>
        <taxon>Dikarya</taxon>
        <taxon>Ascomycota</taxon>
        <taxon>Pezizomycotina</taxon>
        <taxon>Eurotiomycetes</taxon>
        <taxon>Eurotiomycetidae</taxon>
        <taxon>Eurotiales</taxon>
        <taxon>Aspergillaceae</taxon>
        <taxon>Penicillium</taxon>
    </lineage>
</organism>
<dbReference type="EMBL" id="JAPQKO010000003">
    <property type="protein sequence ID" value="KAJ5173102.1"/>
    <property type="molecule type" value="Genomic_DNA"/>
</dbReference>
<dbReference type="PANTHER" id="PTHR42029">
    <property type="entry name" value="AN04G07800"/>
    <property type="match status" value="1"/>
</dbReference>
<dbReference type="OrthoDB" id="5420247at2759"/>
<evidence type="ECO:0000313" key="2">
    <source>
        <dbReference type="EMBL" id="KAJ5173102.1"/>
    </source>
</evidence>